<name>A0AA42C9K7_9BACT</name>
<comment type="caution">
    <text evidence="1">The sequence shown here is derived from an EMBL/GenBank/DDBJ whole genome shotgun (WGS) entry which is preliminary data.</text>
</comment>
<sequence length="190" mass="21096">MARISGNPAVKGARGMVNGTLVYRKYQDGMILTGAPEKSSKAPSEKQLEHRKNFRLANFYAARVKADPELLAAYREAAVYREYPNVHSFIVADYFHSPEVLGFMIDPKKEPSEVGWVAVHVIDLMFPRSVTLRIQTPDGTELESGPAVMANDRQSWVLTLLDPTHLAVGNLLEVEVTDYPGHVVNASFVL</sequence>
<organism evidence="1 2">
    <name type="scientific">Gaoshiqia sediminis</name>
    <dbReference type="NCBI Taxonomy" id="2986998"/>
    <lineage>
        <taxon>Bacteria</taxon>
        <taxon>Pseudomonadati</taxon>
        <taxon>Bacteroidota</taxon>
        <taxon>Bacteroidia</taxon>
        <taxon>Marinilabiliales</taxon>
        <taxon>Prolixibacteraceae</taxon>
        <taxon>Gaoshiqia</taxon>
    </lineage>
</organism>
<dbReference type="Proteomes" id="UP001163821">
    <property type="component" value="Unassembled WGS sequence"/>
</dbReference>
<keyword evidence="2" id="KW-1185">Reference proteome</keyword>
<proteinExistence type="predicted"/>
<dbReference type="EMBL" id="JAPAAF010000029">
    <property type="protein sequence ID" value="MCW0484111.1"/>
    <property type="molecule type" value="Genomic_DNA"/>
</dbReference>
<accession>A0AA42C9K7</accession>
<evidence type="ECO:0000313" key="1">
    <source>
        <dbReference type="EMBL" id="MCW0484111.1"/>
    </source>
</evidence>
<evidence type="ECO:0000313" key="2">
    <source>
        <dbReference type="Proteomes" id="UP001163821"/>
    </source>
</evidence>
<protein>
    <submittedName>
        <fullName evidence="1">Uncharacterized protein</fullName>
    </submittedName>
</protein>
<dbReference type="AlphaFoldDB" id="A0AA42C9K7"/>
<gene>
    <name evidence="1" type="ORF">N2K84_15320</name>
</gene>
<dbReference type="RefSeq" id="WP_282592703.1">
    <property type="nucleotide sequence ID" value="NZ_JAPAAF010000029.1"/>
</dbReference>
<reference evidence="1" key="1">
    <citation type="submission" date="2022-10" db="EMBL/GenBank/DDBJ databases">
        <title>Gaoshiqiia sediminis gen. nov., sp. nov., isolated from coastal sediment.</title>
        <authorList>
            <person name="Yu W.X."/>
            <person name="Mu D.S."/>
            <person name="Du J.Z."/>
            <person name="Liang Y.Q."/>
        </authorList>
    </citation>
    <scope>NUCLEOTIDE SEQUENCE</scope>
    <source>
        <strain evidence="1">A06</strain>
    </source>
</reference>